<evidence type="ECO:0000313" key="2">
    <source>
        <dbReference type="EMBL" id="KAK1749792.1"/>
    </source>
</evidence>
<organism evidence="2 3">
    <name type="scientific">Echria macrotheca</name>
    <dbReference type="NCBI Taxonomy" id="438768"/>
    <lineage>
        <taxon>Eukaryota</taxon>
        <taxon>Fungi</taxon>
        <taxon>Dikarya</taxon>
        <taxon>Ascomycota</taxon>
        <taxon>Pezizomycotina</taxon>
        <taxon>Sordariomycetes</taxon>
        <taxon>Sordariomycetidae</taxon>
        <taxon>Sordariales</taxon>
        <taxon>Schizotheciaceae</taxon>
        <taxon>Echria</taxon>
    </lineage>
</organism>
<feature type="region of interest" description="Disordered" evidence="1">
    <location>
        <begin position="1"/>
        <end position="23"/>
    </location>
</feature>
<feature type="region of interest" description="Disordered" evidence="1">
    <location>
        <begin position="50"/>
        <end position="118"/>
    </location>
</feature>
<protein>
    <submittedName>
        <fullName evidence="2">Uncharacterized protein</fullName>
    </submittedName>
</protein>
<gene>
    <name evidence="2" type="ORF">QBC47DRAFT_129811</name>
</gene>
<name>A0AAJ0B1D1_9PEZI</name>
<sequence>MGLIKRAHNFQPQTKVSTSPLPAEMATKKTIRCDCGKHFADARFLEQHRHHSFRHKTVPSNPTASTTETTTNKPSQQTQTKPATAAKRAPSQAGKREQPATATKSTTTTGNRSPNVPSPTAELLAIQARAQALFAAISLVPNPLKYRPAAGGQSSSSARTTAAATTLQTKSTLQCCGRTFRAPYDLEQHRASSTHKKNSNKTAIVQPFPREIAAATAVTDPAGGSSGGVKAERPAAAVNPTTAARAKDPNAEARRAGVAELLAAQAQMGPLPMAAATTLQSAQCCGRTFRAPADLARHQTSSSHKH</sequence>
<feature type="compositionally biased region" description="Polar residues" evidence="1">
    <location>
        <begin position="10"/>
        <end position="20"/>
    </location>
</feature>
<dbReference type="AlphaFoldDB" id="A0AAJ0B1D1"/>
<reference evidence="2" key="1">
    <citation type="submission" date="2023-06" db="EMBL/GenBank/DDBJ databases">
        <title>Genome-scale phylogeny and comparative genomics of the fungal order Sordariales.</title>
        <authorList>
            <consortium name="Lawrence Berkeley National Laboratory"/>
            <person name="Hensen N."/>
            <person name="Bonometti L."/>
            <person name="Westerberg I."/>
            <person name="Brannstrom I.O."/>
            <person name="Guillou S."/>
            <person name="Cros-Aarteil S."/>
            <person name="Calhoun S."/>
            <person name="Haridas S."/>
            <person name="Kuo A."/>
            <person name="Mondo S."/>
            <person name="Pangilinan J."/>
            <person name="Riley R."/>
            <person name="Labutti K."/>
            <person name="Andreopoulos B."/>
            <person name="Lipzen A."/>
            <person name="Chen C."/>
            <person name="Yanf M."/>
            <person name="Daum C."/>
            <person name="Ng V."/>
            <person name="Clum A."/>
            <person name="Steindorff A."/>
            <person name="Ohm R."/>
            <person name="Martin F."/>
            <person name="Silar P."/>
            <person name="Natvig D."/>
            <person name="Lalanne C."/>
            <person name="Gautier V."/>
            <person name="Ament-Velasquez S.L."/>
            <person name="Kruys A."/>
            <person name="Hutchinson M.I."/>
            <person name="Powell A.J."/>
            <person name="Barry K."/>
            <person name="Miller A.N."/>
            <person name="Grigoriev I.V."/>
            <person name="Debuchy R."/>
            <person name="Gladieux P."/>
            <person name="Thoren M.H."/>
            <person name="Johannesson H."/>
        </authorList>
    </citation>
    <scope>NUCLEOTIDE SEQUENCE</scope>
    <source>
        <strain evidence="2">PSN4</strain>
    </source>
</reference>
<feature type="compositionally biased region" description="Low complexity" evidence="1">
    <location>
        <begin position="100"/>
        <end position="109"/>
    </location>
</feature>
<feature type="compositionally biased region" description="Low complexity" evidence="1">
    <location>
        <begin position="234"/>
        <end position="244"/>
    </location>
</feature>
<dbReference type="EMBL" id="MU839852">
    <property type="protein sequence ID" value="KAK1749792.1"/>
    <property type="molecule type" value="Genomic_DNA"/>
</dbReference>
<keyword evidence="3" id="KW-1185">Reference proteome</keyword>
<evidence type="ECO:0000313" key="3">
    <source>
        <dbReference type="Proteomes" id="UP001239445"/>
    </source>
</evidence>
<feature type="compositionally biased region" description="Low complexity" evidence="1">
    <location>
        <begin position="59"/>
        <end position="78"/>
    </location>
</feature>
<accession>A0AAJ0B1D1</accession>
<proteinExistence type="predicted"/>
<evidence type="ECO:0000256" key="1">
    <source>
        <dbReference type="SAM" id="MobiDB-lite"/>
    </source>
</evidence>
<comment type="caution">
    <text evidence="2">The sequence shown here is derived from an EMBL/GenBank/DDBJ whole genome shotgun (WGS) entry which is preliminary data.</text>
</comment>
<dbReference type="Proteomes" id="UP001239445">
    <property type="component" value="Unassembled WGS sequence"/>
</dbReference>
<feature type="region of interest" description="Disordered" evidence="1">
    <location>
        <begin position="219"/>
        <end position="252"/>
    </location>
</feature>